<reference evidence="5 6" key="1">
    <citation type="submission" date="2024-01" db="EMBL/GenBank/DDBJ databases">
        <authorList>
            <person name="Allen C."/>
            <person name="Tagirdzhanova G."/>
        </authorList>
    </citation>
    <scope>NUCLEOTIDE SEQUENCE [LARGE SCALE GENOMIC DNA]</scope>
    <source>
        <strain evidence="5 6">CBS 119000</strain>
    </source>
</reference>
<evidence type="ECO:0000256" key="4">
    <source>
        <dbReference type="SAM" id="MobiDB-lite"/>
    </source>
</evidence>
<name>A0ABP0DHS7_9PEZI</name>
<dbReference type="InterPro" id="IPR015943">
    <property type="entry name" value="WD40/YVTN_repeat-like_dom_sf"/>
</dbReference>
<dbReference type="InterPro" id="IPR036322">
    <property type="entry name" value="WD40_repeat_dom_sf"/>
</dbReference>
<evidence type="ECO:0000256" key="3">
    <source>
        <dbReference type="ARBA" id="ARBA00023242"/>
    </source>
</evidence>
<dbReference type="EMBL" id="CAWUON010000031">
    <property type="protein sequence ID" value="CAK7267795.1"/>
    <property type="molecule type" value="Genomic_DNA"/>
</dbReference>
<evidence type="ECO:0000313" key="5">
    <source>
        <dbReference type="EMBL" id="CAK7267795.1"/>
    </source>
</evidence>
<dbReference type="Gene3D" id="2.130.10.10">
    <property type="entry name" value="YVTN repeat-like/Quinoprotein amine dehydrogenase"/>
    <property type="match status" value="1"/>
</dbReference>
<dbReference type="PANTHER" id="PTHR15052">
    <property type="entry name" value="RNA POLYMERASE III TRANSCRIPTION INITIATION FACTOR COMPLEX SUBUNIT"/>
    <property type="match status" value="1"/>
</dbReference>
<dbReference type="InterPro" id="IPR052416">
    <property type="entry name" value="GTF3C_component"/>
</dbReference>
<evidence type="ECO:0000313" key="6">
    <source>
        <dbReference type="Proteomes" id="UP001642502"/>
    </source>
</evidence>
<dbReference type="SUPFAM" id="SSF50978">
    <property type="entry name" value="WD40 repeat-like"/>
    <property type="match status" value="1"/>
</dbReference>
<comment type="subcellular location">
    <subcellularLocation>
        <location evidence="1">Nucleus</location>
    </subcellularLocation>
</comment>
<evidence type="ECO:0000256" key="1">
    <source>
        <dbReference type="ARBA" id="ARBA00004123"/>
    </source>
</evidence>
<feature type="region of interest" description="Disordered" evidence="4">
    <location>
        <begin position="176"/>
        <end position="196"/>
    </location>
</feature>
<evidence type="ECO:0000256" key="2">
    <source>
        <dbReference type="ARBA" id="ARBA00023163"/>
    </source>
</evidence>
<organism evidence="5 6">
    <name type="scientific">Sporothrix epigloea</name>
    <dbReference type="NCBI Taxonomy" id="1892477"/>
    <lineage>
        <taxon>Eukaryota</taxon>
        <taxon>Fungi</taxon>
        <taxon>Dikarya</taxon>
        <taxon>Ascomycota</taxon>
        <taxon>Pezizomycotina</taxon>
        <taxon>Sordariomycetes</taxon>
        <taxon>Sordariomycetidae</taxon>
        <taxon>Ophiostomatales</taxon>
        <taxon>Ophiostomataceae</taxon>
        <taxon>Sporothrix</taxon>
    </lineage>
</organism>
<feature type="region of interest" description="Disordered" evidence="4">
    <location>
        <begin position="582"/>
        <end position="614"/>
    </location>
</feature>
<accession>A0ABP0DHS7</accession>
<keyword evidence="2" id="KW-0804">Transcription</keyword>
<protein>
    <submittedName>
        <fullName evidence="5">Uncharacterized protein</fullName>
    </submittedName>
</protein>
<proteinExistence type="predicted"/>
<comment type="caution">
    <text evidence="5">The sequence shown here is derived from an EMBL/GenBank/DDBJ whole genome shotgun (WGS) entry which is preliminary data.</text>
</comment>
<dbReference type="PANTHER" id="PTHR15052:SF2">
    <property type="entry name" value="GENERAL TRANSCRIPTION FACTOR 3C POLYPEPTIDE 2"/>
    <property type="match status" value="1"/>
</dbReference>
<gene>
    <name evidence="5" type="ORF">SEPCBS119000_002733</name>
</gene>
<sequence length="659" mass="72099">MEAPERSIYKIPVYPTDTRAMRLYCGPVRKWDLRKTPTGPMFGPRKDDVELVEELCLRYWGCWGPVAASSERGDGSGRGEVLNSPWLPDGLEKDQQDALLEWFVQNNNLPLQPNNAPPQETEWLSEKRAAPYLAWNVCPRAALHLFPSTCPSAMMGKAFPPGDCLAYDRSTIHAQGNYNEDGSGHARLSSAPASELGESHPEHFIFNAGGRVQSLAWAPTNTASNPVLSLLAVAVVPHDDPAAEIRTADGETEDMRREPEKLGSLQLWWLPLYTGSRPRQKETDYLPRMHRLCCFSWGWPRRMEWCPVTPPEAAVPFLLALLTEDGIVRVIEVAKSHAHRTTYENIIQPLATLGFPDEPTIRATCMSWVGVNRIVVGYHDGSIALWSIRPQMVVLRLPALPGAVQDVCSAYPSLPYLVAVRPVEGFFRLIDLRRPSSEHTFHPSPVAGIRGNLIGWAEHLQGFVSAAPANSPLNNSLDFLHHRHFPLPRRVIATSRESPPTSLAVGKVHPFALVGTADGKVWIANLPDIVFPSPGSMDHAQLALSSEFRPTPTPAPVTVQGSGPSQELRLLGGVAYSTWAASADHRTRPAPKKTAVARPVSDSDEEGGADTGEGSLGIVVHEGLTAVTSIAWHPSYEFGTWGVIGFASGLVLVKNLGLD</sequence>
<keyword evidence="3" id="KW-0539">Nucleus</keyword>
<keyword evidence="6" id="KW-1185">Reference proteome</keyword>
<dbReference type="Proteomes" id="UP001642502">
    <property type="component" value="Unassembled WGS sequence"/>
</dbReference>